<dbReference type="GO" id="GO:0006506">
    <property type="term" value="P:GPI anchor biosynthetic process"/>
    <property type="evidence" value="ECO:0007669"/>
    <property type="project" value="TreeGrafter"/>
</dbReference>
<dbReference type="Proteomes" id="UP000230859">
    <property type="component" value="Unassembled WGS sequence"/>
</dbReference>
<accession>A0A2H0LLG4</accession>
<dbReference type="Gene3D" id="3.90.550.10">
    <property type="entry name" value="Spore Coat Polysaccharide Biosynthesis Protein SpsA, Chain A"/>
    <property type="match status" value="1"/>
</dbReference>
<evidence type="ECO:0000313" key="5">
    <source>
        <dbReference type="EMBL" id="PIQ85252.1"/>
    </source>
</evidence>
<name>A0A2H0LLG4_9BACT</name>
<feature type="domain" description="Glycosyltransferase 2-like" evidence="4">
    <location>
        <begin position="8"/>
        <end position="166"/>
    </location>
</feature>
<comment type="caution">
    <text evidence="5">The sequence shown here is derived from an EMBL/GenBank/DDBJ whole genome shotgun (WGS) entry which is preliminary data.</text>
</comment>
<dbReference type="InterPro" id="IPR001173">
    <property type="entry name" value="Glyco_trans_2-like"/>
</dbReference>
<dbReference type="CDD" id="cd06442">
    <property type="entry name" value="DPM1_like"/>
    <property type="match status" value="1"/>
</dbReference>
<reference evidence="5 6" key="1">
    <citation type="submission" date="2017-09" db="EMBL/GenBank/DDBJ databases">
        <title>Depth-based differentiation of microbial function through sediment-hosted aquifers and enrichment of novel symbionts in the deep terrestrial subsurface.</title>
        <authorList>
            <person name="Probst A.J."/>
            <person name="Ladd B."/>
            <person name="Jarett J.K."/>
            <person name="Geller-Mcgrath D.E."/>
            <person name="Sieber C.M."/>
            <person name="Emerson J.B."/>
            <person name="Anantharaman K."/>
            <person name="Thomas B.C."/>
            <person name="Malmstrom R."/>
            <person name="Stieglmeier M."/>
            <person name="Klingl A."/>
            <person name="Woyke T."/>
            <person name="Ryan C.M."/>
            <person name="Banfield J.F."/>
        </authorList>
    </citation>
    <scope>NUCLEOTIDE SEQUENCE [LARGE SCALE GENOMIC DNA]</scope>
    <source>
        <strain evidence="5">CG11_big_fil_rev_8_21_14_0_20_45_26</strain>
    </source>
</reference>
<dbReference type="PANTHER" id="PTHR43398">
    <property type="entry name" value="DOLICHOL-PHOSPHATE MANNOSYLTRANSFERASE SUBUNIT 1"/>
    <property type="match status" value="1"/>
</dbReference>
<keyword evidence="3" id="KW-0808">Transferase</keyword>
<evidence type="ECO:0000313" key="6">
    <source>
        <dbReference type="Proteomes" id="UP000230859"/>
    </source>
</evidence>
<dbReference type="PANTHER" id="PTHR43398:SF1">
    <property type="entry name" value="DOLICHOL-PHOSPHATE MANNOSYLTRANSFERASE SUBUNIT 1"/>
    <property type="match status" value="1"/>
</dbReference>
<evidence type="ECO:0000256" key="1">
    <source>
        <dbReference type="ARBA" id="ARBA00006739"/>
    </source>
</evidence>
<protein>
    <submittedName>
        <fullName evidence="5">Polyprenol monophosphomannose synthase</fullName>
    </submittedName>
</protein>
<dbReference type="GO" id="GO:0016020">
    <property type="term" value="C:membrane"/>
    <property type="evidence" value="ECO:0007669"/>
    <property type="project" value="GOC"/>
</dbReference>
<dbReference type="EMBL" id="PCVY01000072">
    <property type="protein sequence ID" value="PIQ85252.1"/>
    <property type="molecule type" value="Genomic_DNA"/>
</dbReference>
<sequence length="235" mass="26571">MFSHSLISIVLATYNEAESILDTIHALDTHVGQPLEIIVVDDNSPDGTWDVVQKANLPYAHLIRRTNERGLASAFWRGVQEARGDYIGWMDADMSMPPALLPVMFEALKQADIAVGSRYVKGGRDERTWLRVRASQCINGLARLVLNRHIYDFDSGFALVKKEVIQAVPFRAKGYGEYFMEFLYAAAKKGFQIKEVPYVFCDRLKGTSKSAPSMSHFLKTGVDYIVRIFVARFRN</sequence>
<dbReference type="InterPro" id="IPR029044">
    <property type="entry name" value="Nucleotide-diphossugar_trans"/>
</dbReference>
<dbReference type="AlphaFoldDB" id="A0A2H0LLG4"/>
<dbReference type="Pfam" id="PF00535">
    <property type="entry name" value="Glycos_transf_2"/>
    <property type="match status" value="1"/>
</dbReference>
<organism evidence="5 6">
    <name type="scientific">Candidatus Abzuiibacterium crystallinum</name>
    <dbReference type="NCBI Taxonomy" id="1974748"/>
    <lineage>
        <taxon>Bacteria</taxon>
        <taxon>Pseudomonadati</taxon>
        <taxon>Candidatus Omnitrophota</taxon>
        <taxon>Candidatus Abzuiibacterium</taxon>
    </lineage>
</organism>
<evidence type="ECO:0000256" key="2">
    <source>
        <dbReference type="ARBA" id="ARBA00022676"/>
    </source>
</evidence>
<proteinExistence type="inferred from homology"/>
<gene>
    <name evidence="5" type="ORF">COV74_09860</name>
</gene>
<dbReference type="GO" id="GO:0035269">
    <property type="term" value="P:protein O-linked glycosylation via mannose"/>
    <property type="evidence" value="ECO:0007669"/>
    <property type="project" value="TreeGrafter"/>
</dbReference>
<evidence type="ECO:0000259" key="4">
    <source>
        <dbReference type="Pfam" id="PF00535"/>
    </source>
</evidence>
<keyword evidence="2" id="KW-0328">Glycosyltransferase</keyword>
<dbReference type="GO" id="GO:0006488">
    <property type="term" value="P:dolichol-linked oligosaccharide biosynthetic process"/>
    <property type="evidence" value="ECO:0007669"/>
    <property type="project" value="TreeGrafter"/>
</dbReference>
<dbReference type="GO" id="GO:0004582">
    <property type="term" value="F:dolichyl-phosphate beta-D-mannosyltransferase activity"/>
    <property type="evidence" value="ECO:0007669"/>
    <property type="project" value="InterPro"/>
</dbReference>
<dbReference type="SUPFAM" id="SSF53448">
    <property type="entry name" value="Nucleotide-diphospho-sugar transferases"/>
    <property type="match status" value="1"/>
</dbReference>
<dbReference type="InterPro" id="IPR039528">
    <property type="entry name" value="DPM1-like"/>
</dbReference>
<comment type="similarity">
    <text evidence="1">Belongs to the glycosyltransferase 2 family.</text>
</comment>
<evidence type="ECO:0000256" key="3">
    <source>
        <dbReference type="ARBA" id="ARBA00022679"/>
    </source>
</evidence>